<dbReference type="SUPFAM" id="SSF49777">
    <property type="entry name" value="PEBP-like"/>
    <property type="match status" value="1"/>
</dbReference>
<dbReference type="EMBL" id="JARAKH010000030">
    <property type="protein sequence ID" value="KAK8387211.1"/>
    <property type="molecule type" value="Genomic_DNA"/>
</dbReference>
<dbReference type="AlphaFoldDB" id="A0AAW0TIK9"/>
<comment type="caution">
    <text evidence="1">The sequence shown here is derived from an EMBL/GenBank/DDBJ whole genome shotgun (WGS) entry which is preliminary data.</text>
</comment>
<protein>
    <recommendedName>
        <fullName evidence="3">Phosphatidylethanolamine-binding protein</fullName>
    </recommendedName>
</protein>
<proteinExistence type="predicted"/>
<dbReference type="Gene3D" id="3.90.280.10">
    <property type="entry name" value="PEBP-like"/>
    <property type="match status" value="1"/>
</dbReference>
<sequence length="300" mass="34116">MEQHGVIPDVLPRCPPSTVQVRYGNTEVECGTVVTPTEAKDVPHLSWPVEEGALYTLCMTDPDAPSREDPKFGEWQHWLVVNISGNDVLNGDTLSQYVGPGPPRGTGLHRYVFVVYRQNGRLTCDEPRVPNTSASPRRCFKIHKFAEKYNLELVAGNFFQAKYDSYCDQREVKAPVHEWMVLYSHGAHRYENTCFWPLIFPYRLPPKSSLNVILSGGVGECHLCLCHVVALSAWQPPHDIPLHDTCFRGAEAEMQMVAIVEEEEEEEEEELFKCSGRWKDRGDVGRSEYFDNDVEMEALD</sequence>
<dbReference type="Proteomes" id="UP001487740">
    <property type="component" value="Unassembled WGS sequence"/>
</dbReference>
<dbReference type="InterPro" id="IPR035810">
    <property type="entry name" value="PEBP_euk"/>
</dbReference>
<dbReference type="CDD" id="cd00866">
    <property type="entry name" value="PEBP_euk"/>
    <property type="match status" value="1"/>
</dbReference>
<reference evidence="1 2" key="1">
    <citation type="submission" date="2023-03" db="EMBL/GenBank/DDBJ databases">
        <title>High-quality genome of Scylla paramamosain provides insights in environmental adaptation.</title>
        <authorList>
            <person name="Zhang L."/>
        </authorList>
    </citation>
    <scope>NUCLEOTIDE SEQUENCE [LARGE SCALE GENOMIC DNA]</scope>
    <source>
        <strain evidence="1">LZ_2023a</strain>
        <tissue evidence="1">Muscle</tissue>
    </source>
</reference>
<evidence type="ECO:0000313" key="2">
    <source>
        <dbReference type="Proteomes" id="UP001487740"/>
    </source>
</evidence>
<gene>
    <name evidence="1" type="ORF">O3P69_018092</name>
</gene>
<organism evidence="1 2">
    <name type="scientific">Scylla paramamosain</name>
    <name type="common">Mud crab</name>
    <dbReference type="NCBI Taxonomy" id="85552"/>
    <lineage>
        <taxon>Eukaryota</taxon>
        <taxon>Metazoa</taxon>
        <taxon>Ecdysozoa</taxon>
        <taxon>Arthropoda</taxon>
        <taxon>Crustacea</taxon>
        <taxon>Multicrustacea</taxon>
        <taxon>Malacostraca</taxon>
        <taxon>Eumalacostraca</taxon>
        <taxon>Eucarida</taxon>
        <taxon>Decapoda</taxon>
        <taxon>Pleocyemata</taxon>
        <taxon>Brachyura</taxon>
        <taxon>Eubrachyura</taxon>
        <taxon>Portunoidea</taxon>
        <taxon>Portunidae</taxon>
        <taxon>Portuninae</taxon>
        <taxon>Scylla</taxon>
    </lineage>
</organism>
<dbReference type="Pfam" id="PF01161">
    <property type="entry name" value="PBP"/>
    <property type="match status" value="1"/>
</dbReference>
<evidence type="ECO:0008006" key="3">
    <source>
        <dbReference type="Google" id="ProtNLM"/>
    </source>
</evidence>
<dbReference type="InterPro" id="IPR036610">
    <property type="entry name" value="PEBP-like_sf"/>
</dbReference>
<dbReference type="PANTHER" id="PTHR11362:SF82">
    <property type="entry name" value="PHOSPHATIDYLETHANOLAMINE-BINDING PROTEIN 4"/>
    <property type="match status" value="1"/>
</dbReference>
<dbReference type="InterPro" id="IPR008914">
    <property type="entry name" value="PEBP"/>
</dbReference>
<evidence type="ECO:0000313" key="1">
    <source>
        <dbReference type="EMBL" id="KAK8387211.1"/>
    </source>
</evidence>
<accession>A0AAW0TIK9</accession>
<name>A0AAW0TIK9_SCYPA</name>
<dbReference type="PANTHER" id="PTHR11362">
    <property type="entry name" value="PHOSPHATIDYLETHANOLAMINE-BINDING PROTEIN"/>
    <property type="match status" value="1"/>
</dbReference>
<keyword evidence="2" id="KW-1185">Reference proteome</keyword>